<evidence type="ECO:0000313" key="2">
    <source>
        <dbReference type="Proteomes" id="UP000242520"/>
    </source>
</evidence>
<dbReference type="STRING" id="1123350.SAMN02744040_01656"/>
<organism evidence="1 2">
    <name type="scientific">Tepidibacter thalassicus DSM 15285</name>
    <dbReference type="NCBI Taxonomy" id="1123350"/>
    <lineage>
        <taxon>Bacteria</taxon>
        <taxon>Bacillati</taxon>
        <taxon>Bacillota</taxon>
        <taxon>Clostridia</taxon>
        <taxon>Peptostreptococcales</taxon>
        <taxon>Peptostreptococcaceae</taxon>
        <taxon>Tepidibacter</taxon>
    </lineage>
</organism>
<dbReference type="InterPro" id="IPR046105">
    <property type="entry name" value="DUF6042"/>
</dbReference>
<sequence length="222" mass="26299">MGNKEINITKLMEEYMWFRYLPETTYKTYIMIGHLQNEDLRGEEASKKLLTSHFEIKHETGQLKEEKERVLQKIGHKYPTNRLEDLELLLSYRLIKVVKDEDGNLVYLYNIPIPKPEEVLNLDQEEKSILENIRFEFKHQDAFNSILTLILNSNGNLMTTLDNIHDVTKVKHSDIKEVLDYLVKEGSIKVKADKDVKQLRKSDKIYINIDKDVFEKKRFIID</sequence>
<dbReference type="RefSeq" id="WP_072725451.1">
    <property type="nucleotide sequence ID" value="NZ_FQXH01000017.1"/>
</dbReference>
<proteinExistence type="predicted"/>
<dbReference type="Pfam" id="PF19508">
    <property type="entry name" value="DUF6042"/>
    <property type="match status" value="1"/>
</dbReference>
<dbReference type="OrthoDB" id="1953004at2"/>
<evidence type="ECO:0000313" key="1">
    <source>
        <dbReference type="EMBL" id="SHH34168.1"/>
    </source>
</evidence>
<protein>
    <submittedName>
        <fullName evidence="1">Uncharacterized protein</fullName>
    </submittedName>
</protein>
<name>A0A1M5S7A0_9FIRM</name>
<gene>
    <name evidence="1" type="ORF">SAMN02744040_01656</name>
</gene>
<dbReference type="EMBL" id="FQXH01000017">
    <property type="protein sequence ID" value="SHH34168.1"/>
    <property type="molecule type" value="Genomic_DNA"/>
</dbReference>
<keyword evidence="2" id="KW-1185">Reference proteome</keyword>
<dbReference type="Proteomes" id="UP000242520">
    <property type="component" value="Unassembled WGS sequence"/>
</dbReference>
<reference evidence="2" key="1">
    <citation type="submission" date="2016-11" db="EMBL/GenBank/DDBJ databases">
        <authorList>
            <person name="Varghese N."/>
            <person name="Submissions S."/>
        </authorList>
    </citation>
    <scope>NUCLEOTIDE SEQUENCE [LARGE SCALE GENOMIC DNA]</scope>
    <source>
        <strain evidence="2">DSM 15285</strain>
    </source>
</reference>
<accession>A0A1M5S7A0</accession>
<dbReference type="AlphaFoldDB" id="A0A1M5S7A0"/>